<feature type="transmembrane region" description="Helical" evidence="3">
    <location>
        <begin position="6"/>
        <end position="26"/>
    </location>
</feature>
<gene>
    <name evidence="4" type="ORF">Csa_3G646540</name>
</gene>
<dbReference type="Proteomes" id="UP000029981">
    <property type="component" value="Chromosome 3"/>
</dbReference>
<keyword evidence="3" id="KW-0472">Membrane</keyword>
<dbReference type="OMA" id="CHNASEY"/>
<keyword evidence="3" id="KW-0812">Transmembrane</keyword>
<dbReference type="AlphaFoldDB" id="A0A0A0LCQ3"/>
<accession>A0A0A0LCQ3</accession>
<evidence type="ECO:0000256" key="1">
    <source>
        <dbReference type="ARBA" id="ARBA00008668"/>
    </source>
</evidence>
<reference evidence="4 5" key="3">
    <citation type="journal article" date="2010" name="BMC Genomics">
        <title>Transcriptome sequencing and comparative analysis of cucumber flowers with different sex types.</title>
        <authorList>
            <person name="Guo S."/>
            <person name="Zheng Y."/>
            <person name="Joung J.G."/>
            <person name="Liu S."/>
            <person name="Zhang Z."/>
            <person name="Crasta O.R."/>
            <person name="Sobral B.W."/>
            <person name="Xu Y."/>
            <person name="Huang S."/>
            <person name="Fei Z."/>
        </authorList>
    </citation>
    <scope>NUCLEOTIDE SEQUENCE [LARGE SCALE GENOMIC DNA]</scope>
    <source>
        <strain evidence="5">cv. 9930</strain>
    </source>
</reference>
<keyword evidence="3" id="KW-1133">Transmembrane helix</keyword>
<evidence type="ECO:0000313" key="4">
    <source>
        <dbReference type="EMBL" id="KGN58467.1"/>
    </source>
</evidence>
<dbReference type="PANTHER" id="PTHR45966:SF34">
    <property type="entry name" value="GDSL-LIKE LIPASE_ACYLHYDROLASE"/>
    <property type="match status" value="1"/>
</dbReference>
<dbReference type="PROSITE" id="PS01098">
    <property type="entry name" value="LIPASE_GDSL_SER"/>
    <property type="match status" value="1"/>
</dbReference>
<comment type="similarity">
    <text evidence="1">Belongs to the 'GDSL' lipolytic enzyme family.</text>
</comment>
<dbReference type="Gene3D" id="3.40.50.1110">
    <property type="entry name" value="SGNH hydrolase"/>
    <property type="match status" value="1"/>
</dbReference>
<dbReference type="GO" id="GO:0016298">
    <property type="term" value="F:lipase activity"/>
    <property type="evidence" value="ECO:0000318"/>
    <property type="project" value="GO_Central"/>
</dbReference>
<keyword evidence="2" id="KW-0732">Signal</keyword>
<sequence length="373" mass="41715">MAASKFPSSLLVYFIVIVFVVCMQICKGNPKIPLPKLHVPLFIFGDSVFDAGNNNYINTTSTFQSNFWPYGETFFNFPTGRFSDGRLIPDFIARYANLPFIHPYLNPKNKNYVHGVNFASAGAGALVETQQGFVIDLKTQLSYFNKVTKVIEEIGGHEAGAKALLSRAVYLIDIGSNDYLVPFLTNSTLFQSHSPQQYVDLVIRNLTTVIKGIYKNGGRKFAFLGVGPLGCYPLVKAVILQGKDECFDEITELAKLHNTHLYKTLLHLEKELEGFVYTYFDAFTVVIELLNNPAKYGLKEGKVACCGSGPFRGSFSCGGRNGEEYKLCNNPSQHLFFDAAHFTDKANQLYAELLWNGNLQTIKPYNLKTLFHV</sequence>
<reference evidence="4 5" key="1">
    <citation type="journal article" date="2009" name="Nat. Genet.">
        <title>The genome of the cucumber, Cucumis sativus L.</title>
        <authorList>
            <person name="Huang S."/>
            <person name="Li R."/>
            <person name="Zhang Z."/>
            <person name="Li L."/>
            <person name="Gu X."/>
            <person name="Fan W."/>
            <person name="Lucas W.J."/>
            <person name="Wang X."/>
            <person name="Xie B."/>
            <person name="Ni P."/>
            <person name="Ren Y."/>
            <person name="Zhu H."/>
            <person name="Li J."/>
            <person name="Lin K."/>
            <person name="Jin W."/>
            <person name="Fei Z."/>
            <person name="Li G."/>
            <person name="Staub J."/>
            <person name="Kilian A."/>
            <person name="van der Vossen E.A."/>
            <person name="Wu Y."/>
            <person name="Guo J."/>
            <person name="He J."/>
            <person name="Jia Z."/>
            <person name="Ren Y."/>
            <person name="Tian G."/>
            <person name="Lu Y."/>
            <person name="Ruan J."/>
            <person name="Qian W."/>
            <person name="Wang M."/>
            <person name="Huang Q."/>
            <person name="Li B."/>
            <person name="Xuan Z."/>
            <person name="Cao J."/>
            <person name="Asan"/>
            <person name="Wu Z."/>
            <person name="Zhang J."/>
            <person name="Cai Q."/>
            <person name="Bai Y."/>
            <person name="Zhao B."/>
            <person name="Han Y."/>
            <person name="Li Y."/>
            <person name="Li X."/>
            <person name="Wang S."/>
            <person name="Shi Q."/>
            <person name="Liu S."/>
            <person name="Cho W.K."/>
            <person name="Kim J.Y."/>
            <person name="Xu Y."/>
            <person name="Heller-Uszynska K."/>
            <person name="Miao H."/>
            <person name="Cheng Z."/>
            <person name="Zhang S."/>
            <person name="Wu J."/>
            <person name="Yang Y."/>
            <person name="Kang H."/>
            <person name="Li M."/>
            <person name="Liang H."/>
            <person name="Ren X."/>
            <person name="Shi Z."/>
            <person name="Wen M."/>
            <person name="Jian M."/>
            <person name="Yang H."/>
            <person name="Zhang G."/>
            <person name="Yang Z."/>
            <person name="Chen R."/>
            <person name="Liu S."/>
            <person name="Li J."/>
            <person name="Ma L."/>
            <person name="Liu H."/>
            <person name="Zhou Y."/>
            <person name="Zhao J."/>
            <person name="Fang X."/>
            <person name="Li G."/>
            <person name="Fang L."/>
            <person name="Li Y."/>
            <person name="Liu D."/>
            <person name="Zheng H."/>
            <person name="Zhang Y."/>
            <person name="Qin N."/>
            <person name="Li Z."/>
            <person name="Yang G."/>
            <person name="Yang S."/>
            <person name="Bolund L."/>
            <person name="Kristiansen K."/>
            <person name="Zheng H."/>
            <person name="Li S."/>
            <person name="Zhang X."/>
            <person name="Yang H."/>
            <person name="Wang J."/>
            <person name="Sun R."/>
            <person name="Zhang B."/>
            <person name="Jiang S."/>
            <person name="Wang J."/>
            <person name="Du Y."/>
            <person name="Li S."/>
        </authorList>
    </citation>
    <scope>NUCLEOTIDE SEQUENCE [LARGE SCALE GENOMIC DNA]</scope>
    <source>
        <strain evidence="5">cv. 9930</strain>
    </source>
</reference>
<dbReference type="GO" id="GO:0006629">
    <property type="term" value="P:lipid metabolic process"/>
    <property type="evidence" value="ECO:0007669"/>
    <property type="project" value="InterPro"/>
</dbReference>
<evidence type="ECO:0000313" key="5">
    <source>
        <dbReference type="Proteomes" id="UP000029981"/>
    </source>
</evidence>
<dbReference type="SUPFAM" id="SSF52266">
    <property type="entry name" value="SGNH hydrolase"/>
    <property type="match status" value="1"/>
</dbReference>
<keyword evidence="5" id="KW-1185">Reference proteome</keyword>
<dbReference type="CDD" id="cd01837">
    <property type="entry name" value="SGNH_plant_lipase_like"/>
    <property type="match status" value="1"/>
</dbReference>
<dbReference type="PANTHER" id="PTHR45966">
    <property type="entry name" value="GDSL-LIKE LIPASE/ACYLHYDROLASE"/>
    <property type="match status" value="1"/>
</dbReference>
<dbReference type="EMBL" id="CM002924">
    <property type="protein sequence ID" value="KGN58467.1"/>
    <property type="molecule type" value="Genomic_DNA"/>
</dbReference>
<dbReference type="InterPro" id="IPR001087">
    <property type="entry name" value="GDSL"/>
</dbReference>
<dbReference type="eggNOG" id="ENOG502RBN6">
    <property type="taxonomic scope" value="Eukaryota"/>
</dbReference>
<dbReference type="InterPro" id="IPR035669">
    <property type="entry name" value="SGNH_plant_lipase-like"/>
</dbReference>
<organism evidence="4 5">
    <name type="scientific">Cucumis sativus</name>
    <name type="common">Cucumber</name>
    <dbReference type="NCBI Taxonomy" id="3659"/>
    <lineage>
        <taxon>Eukaryota</taxon>
        <taxon>Viridiplantae</taxon>
        <taxon>Streptophyta</taxon>
        <taxon>Embryophyta</taxon>
        <taxon>Tracheophyta</taxon>
        <taxon>Spermatophyta</taxon>
        <taxon>Magnoliopsida</taxon>
        <taxon>eudicotyledons</taxon>
        <taxon>Gunneridae</taxon>
        <taxon>Pentapetalae</taxon>
        <taxon>rosids</taxon>
        <taxon>fabids</taxon>
        <taxon>Cucurbitales</taxon>
        <taxon>Cucurbitaceae</taxon>
        <taxon>Benincaseae</taxon>
        <taxon>Cucumis</taxon>
    </lineage>
</organism>
<dbReference type="OrthoDB" id="1600564at2759"/>
<evidence type="ECO:0000256" key="3">
    <source>
        <dbReference type="SAM" id="Phobius"/>
    </source>
</evidence>
<reference evidence="4 5" key="4">
    <citation type="journal article" date="2011" name="BMC Genomics">
        <title>RNA-Seq improves annotation of protein-coding genes in the cucumber genome.</title>
        <authorList>
            <person name="Li Z."/>
            <person name="Zhang Z."/>
            <person name="Yan P."/>
            <person name="Huang S."/>
            <person name="Fei Z."/>
            <person name="Lin K."/>
        </authorList>
    </citation>
    <scope>NUCLEOTIDE SEQUENCE [LARGE SCALE GENOMIC DNA]</scope>
    <source>
        <strain evidence="5">cv. 9930</strain>
    </source>
</reference>
<protein>
    <submittedName>
        <fullName evidence="4">Uncharacterized protein</fullName>
    </submittedName>
</protein>
<dbReference type="Gramene" id="KGN58467">
    <property type="protein sequence ID" value="KGN58467"/>
    <property type="gene ID" value="Csa_3G646540"/>
</dbReference>
<proteinExistence type="inferred from homology"/>
<evidence type="ECO:0000256" key="2">
    <source>
        <dbReference type="ARBA" id="ARBA00022729"/>
    </source>
</evidence>
<dbReference type="InterPro" id="IPR036514">
    <property type="entry name" value="SGNH_hydro_sf"/>
</dbReference>
<name>A0A0A0LCQ3_CUCSA</name>
<dbReference type="InterPro" id="IPR044552">
    <property type="entry name" value="GLIP1-5/GLL25"/>
</dbReference>
<reference evidence="4 5" key="2">
    <citation type="journal article" date="2009" name="PLoS ONE">
        <title>An integrated genetic and cytogenetic map of the cucumber genome.</title>
        <authorList>
            <person name="Ren Y."/>
            <person name="Zhang Z."/>
            <person name="Liu J."/>
            <person name="Staub J.E."/>
            <person name="Han Y."/>
            <person name="Cheng Z."/>
            <person name="Li X."/>
            <person name="Lu J."/>
            <person name="Miao H."/>
            <person name="Kang H."/>
            <person name="Xie B."/>
            <person name="Gu X."/>
            <person name="Wang X."/>
            <person name="Du Y."/>
            <person name="Jin W."/>
            <person name="Huang S."/>
        </authorList>
    </citation>
    <scope>NUCLEOTIDE SEQUENCE [LARGE SCALE GENOMIC DNA]</scope>
    <source>
        <strain evidence="5">cv. 9930</strain>
    </source>
</reference>
<dbReference type="InterPro" id="IPR008265">
    <property type="entry name" value="Lipase_GDSL_AS"/>
</dbReference>
<dbReference type="Pfam" id="PF00657">
    <property type="entry name" value="Lipase_GDSL"/>
    <property type="match status" value="1"/>
</dbReference>